<protein>
    <submittedName>
        <fullName evidence="1">Uncharacterized protein</fullName>
    </submittedName>
</protein>
<dbReference type="RefSeq" id="WP_289402648.1">
    <property type="nucleotide sequence ID" value="NZ_JAQIBC010000015.1"/>
</dbReference>
<comment type="caution">
    <text evidence="1">The sequence shown here is derived from an EMBL/GenBank/DDBJ whole genome shotgun (WGS) entry which is preliminary data.</text>
</comment>
<evidence type="ECO:0000313" key="1">
    <source>
        <dbReference type="EMBL" id="MDM5264767.1"/>
    </source>
</evidence>
<sequence length="294" mass="33534">MFYIDYGEFNMEGSYSVYFTYGSETNSKDFFNGVASFIVALDNLNNAIAKSFGGDVETEIYVTHIEGGSVRAYLRDVLKKLPDDKIHSIVTNPKDEFAKFLIDTKYKIIDYTNKTPNSFNKQVVKIIEDEIDKTPLREYGYSVDKNKVNILKSVGELSSSIKKLPATPLLELGNESAPMKGSYEFKIEEVEDVTKHIHQIRQQFIIKKPDIFGDSKWTIIFDKNIDVSILDDDFKQKIRNRELSISYGDMLDADLLIETYLDQNIGIVDVKYSITKVYGIIEPTATLGQDTLFQ</sequence>
<dbReference type="EMBL" id="JAQIBC010000015">
    <property type="protein sequence ID" value="MDM5264767.1"/>
    <property type="molecule type" value="Genomic_DNA"/>
</dbReference>
<accession>A0ABT7QUK3</accession>
<proteinExistence type="predicted"/>
<name>A0ABT7QUK3_9BACT</name>
<evidence type="ECO:0000313" key="2">
    <source>
        <dbReference type="Proteomes" id="UP001169066"/>
    </source>
</evidence>
<reference evidence="1" key="1">
    <citation type="submission" date="2023-01" db="EMBL/GenBank/DDBJ databases">
        <title>Sulfurovum sp. XTW-4 genome assembly.</title>
        <authorList>
            <person name="Wang J."/>
        </authorList>
    </citation>
    <scope>NUCLEOTIDE SEQUENCE</scope>
    <source>
        <strain evidence="1">XTW-4</strain>
    </source>
</reference>
<keyword evidence="2" id="KW-1185">Reference proteome</keyword>
<organism evidence="1 2">
    <name type="scientific">Sulfurovum xiamenensis</name>
    <dbReference type="NCBI Taxonomy" id="3019066"/>
    <lineage>
        <taxon>Bacteria</taxon>
        <taxon>Pseudomonadati</taxon>
        <taxon>Campylobacterota</taxon>
        <taxon>Epsilonproteobacteria</taxon>
        <taxon>Campylobacterales</taxon>
        <taxon>Sulfurovaceae</taxon>
        <taxon>Sulfurovum</taxon>
    </lineage>
</organism>
<gene>
    <name evidence="1" type="ORF">PF327_11230</name>
</gene>
<dbReference type="Proteomes" id="UP001169066">
    <property type="component" value="Unassembled WGS sequence"/>
</dbReference>